<dbReference type="GO" id="GO:0055085">
    <property type="term" value="P:transmembrane transport"/>
    <property type="evidence" value="ECO:0007669"/>
    <property type="project" value="InterPro"/>
</dbReference>
<evidence type="ECO:0000256" key="7">
    <source>
        <dbReference type="ARBA" id="ARBA00023136"/>
    </source>
</evidence>
<comment type="subcellular location">
    <subcellularLocation>
        <location evidence="1">Membrane</location>
        <topology evidence="1">Multi-pass membrane protein</topology>
    </subcellularLocation>
</comment>
<name>A0AAN7V1V6_9COLE</name>
<dbReference type="SUPFAM" id="SSF103506">
    <property type="entry name" value="Mitochondrial carrier"/>
    <property type="match status" value="1"/>
</dbReference>
<protein>
    <submittedName>
        <fullName evidence="10">Uncharacterized protein</fullName>
    </submittedName>
</protein>
<dbReference type="PROSITE" id="PS50920">
    <property type="entry name" value="SOLCAR"/>
    <property type="match status" value="3"/>
</dbReference>
<keyword evidence="11" id="KW-1185">Reference proteome</keyword>
<dbReference type="InterPro" id="IPR018108">
    <property type="entry name" value="MCP_transmembrane"/>
</dbReference>
<sequence length="302" mass="33254">MSYDNLPLAIKMLTAGISASFADFMTFPLDTAKVRLQIQGETQALVQNGTISVLRTRQHGLASTIINMVRSEGGRSLYKGLSAGLQRQMCFASVRIGFYDNFKHFYTQLFSGNNPSGLNVGARIAAGLTTGGLAVCMAQPTDVVKVRMQAAKTVRYSSTIEAYKNIGKTEGFRGLWKGTLPNIGRNAIVNVSEIVCYDLIKDTILYYRLMNDAVPLHLTSGLIAGFCTTVVASPIDVIKTRYMNSPKGQYNSAIDCAIRMGMQEGAKAFYKGFIPSFCRLVSWNVVMWVTYEQMKILAAKHF</sequence>
<keyword evidence="5" id="KW-0677">Repeat</keyword>
<dbReference type="GO" id="GO:0016020">
    <property type="term" value="C:membrane"/>
    <property type="evidence" value="ECO:0007669"/>
    <property type="project" value="UniProtKB-SubCell"/>
</dbReference>
<dbReference type="InterPro" id="IPR023395">
    <property type="entry name" value="MCP_dom_sf"/>
</dbReference>
<evidence type="ECO:0000256" key="3">
    <source>
        <dbReference type="ARBA" id="ARBA00022448"/>
    </source>
</evidence>
<keyword evidence="4 8" id="KW-0812">Transmembrane</keyword>
<evidence type="ECO:0000256" key="1">
    <source>
        <dbReference type="ARBA" id="ARBA00004141"/>
    </source>
</evidence>
<evidence type="ECO:0000256" key="2">
    <source>
        <dbReference type="ARBA" id="ARBA00006375"/>
    </source>
</evidence>
<dbReference type="Gene3D" id="1.50.40.10">
    <property type="entry name" value="Mitochondrial carrier domain"/>
    <property type="match status" value="1"/>
</dbReference>
<dbReference type="PRINTS" id="PR00784">
    <property type="entry name" value="MTUNCOUPLING"/>
</dbReference>
<keyword evidence="3 9" id="KW-0813">Transport</keyword>
<dbReference type="EMBL" id="JAVRBK010000010">
    <property type="protein sequence ID" value="KAK5638694.1"/>
    <property type="molecule type" value="Genomic_DNA"/>
</dbReference>
<evidence type="ECO:0000256" key="6">
    <source>
        <dbReference type="ARBA" id="ARBA00022989"/>
    </source>
</evidence>
<dbReference type="Pfam" id="PF00153">
    <property type="entry name" value="Mito_carr"/>
    <property type="match status" value="3"/>
</dbReference>
<gene>
    <name evidence="10" type="ORF">RI129_012989</name>
</gene>
<keyword evidence="7 8" id="KW-0472">Membrane</keyword>
<feature type="repeat" description="Solcar" evidence="8">
    <location>
        <begin position="118"/>
        <end position="203"/>
    </location>
</feature>
<dbReference type="InterPro" id="IPR050391">
    <property type="entry name" value="Mito_Metabolite_Transporter"/>
</dbReference>
<dbReference type="Proteomes" id="UP001329430">
    <property type="component" value="Chromosome 10"/>
</dbReference>
<reference evidence="10 11" key="1">
    <citation type="journal article" date="2024" name="Insects">
        <title>An Improved Chromosome-Level Genome Assembly of the Firefly Pyrocoelia pectoralis.</title>
        <authorList>
            <person name="Fu X."/>
            <person name="Meyer-Rochow V.B."/>
            <person name="Ballantyne L."/>
            <person name="Zhu X."/>
        </authorList>
    </citation>
    <scope>NUCLEOTIDE SEQUENCE [LARGE SCALE GENOMIC DNA]</scope>
    <source>
        <strain evidence="10">XCY_ONT2</strain>
    </source>
</reference>
<dbReference type="AlphaFoldDB" id="A0AAN7V1V6"/>
<evidence type="ECO:0000256" key="4">
    <source>
        <dbReference type="ARBA" id="ARBA00022692"/>
    </source>
</evidence>
<dbReference type="PANTHER" id="PTHR45618">
    <property type="entry name" value="MITOCHONDRIAL DICARBOXYLATE CARRIER-RELATED"/>
    <property type="match status" value="1"/>
</dbReference>
<evidence type="ECO:0000313" key="11">
    <source>
        <dbReference type="Proteomes" id="UP001329430"/>
    </source>
</evidence>
<keyword evidence="6" id="KW-1133">Transmembrane helix</keyword>
<dbReference type="InterPro" id="IPR002067">
    <property type="entry name" value="MCP"/>
</dbReference>
<feature type="repeat" description="Solcar" evidence="8">
    <location>
        <begin position="6"/>
        <end position="105"/>
    </location>
</feature>
<proteinExistence type="inferred from homology"/>
<accession>A0AAN7V1V6</accession>
<feature type="repeat" description="Solcar" evidence="8">
    <location>
        <begin position="212"/>
        <end position="297"/>
    </location>
</feature>
<evidence type="ECO:0000313" key="10">
    <source>
        <dbReference type="EMBL" id="KAK5638694.1"/>
    </source>
</evidence>
<comment type="similarity">
    <text evidence="2 9">Belongs to the mitochondrial carrier (TC 2.A.29) family.</text>
</comment>
<evidence type="ECO:0000256" key="8">
    <source>
        <dbReference type="PROSITE-ProRule" id="PRU00282"/>
    </source>
</evidence>
<comment type="caution">
    <text evidence="10">The sequence shown here is derived from an EMBL/GenBank/DDBJ whole genome shotgun (WGS) entry which is preliminary data.</text>
</comment>
<organism evidence="10 11">
    <name type="scientific">Pyrocoelia pectoralis</name>
    <dbReference type="NCBI Taxonomy" id="417401"/>
    <lineage>
        <taxon>Eukaryota</taxon>
        <taxon>Metazoa</taxon>
        <taxon>Ecdysozoa</taxon>
        <taxon>Arthropoda</taxon>
        <taxon>Hexapoda</taxon>
        <taxon>Insecta</taxon>
        <taxon>Pterygota</taxon>
        <taxon>Neoptera</taxon>
        <taxon>Endopterygota</taxon>
        <taxon>Coleoptera</taxon>
        <taxon>Polyphaga</taxon>
        <taxon>Elateriformia</taxon>
        <taxon>Elateroidea</taxon>
        <taxon>Lampyridae</taxon>
        <taxon>Lampyrinae</taxon>
        <taxon>Pyrocoelia</taxon>
    </lineage>
</organism>
<evidence type="ECO:0000256" key="9">
    <source>
        <dbReference type="RuleBase" id="RU000488"/>
    </source>
</evidence>
<evidence type="ECO:0000256" key="5">
    <source>
        <dbReference type="ARBA" id="ARBA00022737"/>
    </source>
</evidence>